<dbReference type="RefSeq" id="WP_058880604.1">
    <property type="nucleotide sequence ID" value="NZ_CAUCIF010000011.1"/>
</dbReference>
<name>A0A0W7YSG0_9BURK</name>
<protein>
    <submittedName>
        <fullName evidence="4">Alpha/beta hydrolase</fullName>
    </submittedName>
</protein>
<comment type="caution">
    <text evidence="4">The sequence shown here is derived from an EMBL/GenBank/DDBJ whole genome shotgun (WGS) entry which is preliminary data.</text>
</comment>
<evidence type="ECO:0000256" key="2">
    <source>
        <dbReference type="ARBA" id="ARBA00022801"/>
    </source>
</evidence>
<feature type="domain" description="AB hydrolase-1" evidence="3">
    <location>
        <begin position="27"/>
        <end position="265"/>
    </location>
</feature>
<reference evidence="4 5" key="1">
    <citation type="submission" date="2015-12" db="EMBL/GenBank/DDBJ databases">
        <title>Complete genome sequence of a multi-drug resistant strain Acidovorax sp. 12322-1.</title>
        <authorList>
            <person name="Ming D."/>
            <person name="Wang M."/>
            <person name="Hu S."/>
            <person name="Zhou Y."/>
            <person name="Jiang T."/>
        </authorList>
    </citation>
    <scope>NUCLEOTIDE SEQUENCE [LARGE SCALE GENOMIC DNA]</scope>
    <source>
        <strain evidence="4 5">12322-1</strain>
    </source>
</reference>
<dbReference type="STRING" id="225992.B5M06_12675"/>
<evidence type="ECO:0000259" key="3">
    <source>
        <dbReference type="Pfam" id="PF12697"/>
    </source>
</evidence>
<proteinExistence type="inferred from homology"/>
<dbReference type="InterPro" id="IPR029058">
    <property type="entry name" value="AB_hydrolase_fold"/>
</dbReference>
<gene>
    <name evidence="4" type="ORF">AS359_04845</name>
</gene>
<evidence type="ECO:0000313" key="4">
    <source>
        <dbReference type="EMBL" id="KUF38031.1"/>
    </source>
</evidence>
<dbReference type="Gene3D" id="3.40.50.1820">
    <property type="entry name" value="alpha/beta hydrolase"/>
    <property type="match status" value="1"/>
</dbReference>
<dbReference type="EMBL" id="LPXH01000041">
    <property type="protein sequence ID" value="KUF38031.1"/>
    <property type="molecule type" value="Genomic_DNA"/>
</dbReference>
<dbReference type="SUPFAM" id="SSF53474">
    <property type="entry name" value="alpha/beta-Hydrolases"/>
    <property type="match status" value="1"/>
</dbReference>
<evidence type="ECO:0000313" key="5">
    <source>
        <dbReference type="Proteomes" id="UP000053300"/>
    </source>
</evidence>
<dbReference type="InterPro" id="IPR000073">
    <property type="entry name" value="AB_hydrolase_1"/>
</dbReference>
<comment type="similarity">
    <text evidence="1">Belongs to the AB hydrolase superfamily.</text>
</comment>
<keyword evidence="5" id="KW-1185">Reference proteome</keyword>
<accession>A0A1V3TNX7</accession>
<organism evidence="4 5">
    <name type="scientific">Comamonas kerstersii</name>
    <dbReference type="NCBI Taxonomy" id="225992"/>
    <lineage>
        <taxon>Bacteria</taxon>
        <taxon>Pseudomonadati</taxon>
        <taxon>Pseudomonadota</taxon>
        <taxon>Betaproteobacteria</taxon>
        <taxon>Burkholderiales</taxon>
        <taxon>Comamonadaceae</taxon>
        <taxon>Comamonas</taxon>
    </lineage>
</organism>
<dbReference type="Proteomes" id="UP000053300">
    <property type="component" value="Unassembled WGS sequence"/>
</dbReference>
<dbReference type="PANTHER" id="PTHR43039">
    <property type="entry name" value="ESTERASE-RELATED"/>
    <property type="match status" value="1"/>
</dbReference>
<keyword evidence="2 4" id="KW-0378">Hydrolase</keyword>
<dbReference type="PRINTS" id="PR00111">
    <property type="entry name" value="ABHYDROLASE"/>
</dbReference>
<dbReference type="GO" id="GO:0016787">
    <property type="term" value="F:hydrolase activity"/>
    <property type="evidence" value="ECO:0007669"/>
    <property type="project" value="UniProtKB-KW"/>
</dbReference>
<dbReference type="FunFam" id="3.40.50.1820:FF:000042">
    <property type="entry name" value="probable strigolactone esterase DAD2"/>
    <property type="match status" value="1"/>
</dbReference>
<sequence>MTNQPSDVTTASNRLKATWSGSGDEVVVLSHGFGSDQTSWEYIRPVLDANFRVLSYNLAGCGDHGEASYDLHLHSSLFGYADDLLALIAEQQVSRVHYVGHSVSGMIGMIAAVARPELFGRLVLLQPSPCYLNDPATSYVGGFEQNDLNALYDAMATNYQSWAAGFVPMVMGLAAQDSLAHFSATLFKIRPDIAQHILRMIFQSDHRSLVPRVTTHTRLIHSRKDMAVPVDVAHWLHAHMPGSVSEVLELEGHLPHITQPEIVAPAVLRHLLDC</sequence>
<dbReference type="AlphaFoldDB" id="A0A0W7YSG0"/>
<accession>A0A0W7YSG0</accession>
<dbReference type="Pfam" id="PF12697">
    <property type="entry name" value="Abhydrolase_6"/>
    <property type="match status" value="1"/>
</dbReference>
<evidence type="ECO:0000256" key="1">
    <source>
        <dbReference type="ARBA" id="ARBA00008645"/>
    </source>
</evidence>